<comment type="caution">
    <text evidence="2">The sequence shown here is derived from an EMBL/GenBank/DDBJ whole genome shotgun (WGS) entry which is preliminary data.</text>
</comment>
<name>A0AA88IA13_ARTSF</name>
<evidence type="ECO:0000313" key="1">
    <source>
        <dbReference type="EMBL" id="KAK2701631.1"/>
    </source>
</evidence>
<keyword evidence="3" id="KW-1185">Reference proteome</keyword>
<dbReference type="InterPro" id="IPR008942">
    <property type="entry name" value="ENTH_VHS"/>
</dbReference>
<reference evidence="2" key="1">
    <citation type="submission" date="2023-07" db="EMBL/GenBank/DDBJ databases">
        <title>Chromosome-level genome assembly of Artemia franciscana.</title>
        <authorList>
            <person name="Jo E."/>
        </authorList>
    </citation>
    <scope>NUCLEOTIDE SEQUENCE</scope>
    <source>
        <tissue evidence="2">Whole body</tissue>
    </source>
</reference>
<protein>
    <submittedName>
        <fullName evidence="2">Uncharacterized protein</fullName>
    </submittedName>
</protein>
<dbReference type="EMBL" id="JAVRJZ010002874">
    <property type="protein sequence ID" value="KAK2701631.1"/>
    <property type="molecule type" value="Genomic_DNA"/>
</dbReference>
<organism evidence="2 3">
    <name type="scientific">Artemia franciscana</name>
    <name type="common">Brine shrimp</name>
    <name type="synonym">Artemia sanfranciscana</name>
    <dbReference type="NCBI Taxonomy" id="6661"/>
    <lineage>
        <taxon>Eukaryota</taxon>
        <taxon>Metazoa</taxon>
        <taxon>Ecdysozoa</taxon>
        <taxon>Arthropoda</taxon>
        <taxon>Crustacea</taxon>
        <taxon>Branchiopoda</taxon>
        <taxon>Anostraca</taxon>
        <taxon>Artemiidae</taxon>
        <taxon>Artemia</taxon>
    </lineage>
</organism>
<evidence type="ECO:0000313" key="3">
    <source>
        <dbReference type="Proteomes" id="UP001187531"/>
    </source>
</evidence>
<accession>A0AA88IA13</accession>
<sequence>MVWKDTKLLEALCVDMELEVLVRKCTNSNEMSELTHMLPMEETAAKTKFSKKNTELNKIIKKEYEIDMQKIASQTKISKKNAELVLSIIKKRLKSNKLEKITNSLHMLIYLIRNGGEIFQAALYEMLQDLLGILNHHKIKKLLTGRTETYKSNFYQLLHCVTHECLKAHLDAK</sequence>
<proteinExistence type="predicted"/>
<dbReference type="AlphaFoldDB" id="A0AA88IA13"/>
<evidence type="ECO:0000313" key="2">
    <source>
        <dbReference type="EMBL" id="KAK2724670.1"/>
    </source>
</evidence>
<dbReference type="EMBL" id="JAVRJZ010000003">
    <property type="protein sequence ID" value="KAK2724670.1"/>
    <property type="molecule type" value="Genomic_DNA"/>
</dbReference>
<gene>
    <name evidence="2" type="ORF">QYM36_001237</name>
    <name evidence="1" type="ORF">QYM36_019728</name>
</gene>
<dbReference type="SUPFAM" id="SSF48464">
    <property type="entry name" value="ENTH/VHS domain"/>
    <property type="match status" value="1"/>
</dbReference>
<dbReference type="Proteomes" id="UP001187531">
    <property type="component" value="Unassembled WGS sequence"/>
</dbReference>